<proteinExistence type="predicted"/>
<dbReference type="RefSeq" id="WP_076767514.1">
    <property type="nucleotide sequence ID" value="NZ_MSFI01000026.1"/>
</dbReference>
<comment type="caution">
    <text evidence="1">The sequence shown here is derived from an EMBL/GenBank/DDBJ whole genome shotgun (WGS) entry which is preliminary data.</text>
</comment>
<sequence length="65" mass="7655">MIFQNFQAQHIPRTAKVQRNARTWGEMLHADDELILLRGTTFQARTLDDFTGTDFLYGYHKKLVK</sequence>
<reference evidence="1 2" key="1">
    <citation type="submission" date="2016-12" db="EMBL/GenBank/DDBJ databases">
        <title>Domibacillus sp. SAB 38T whole genome sequencing.</title>
        <authorList>
            <person name="Verma A."/>
            <person name="Ojha A.K."/>
            <person name="Krishnamurthi S."/>
        </authorList>
    </citation>
    <scope>NUCLEOTIDE SEQUENCE [LARGE SCALE GENOMIC DNA]</scope>
    <source>
        <strain evidence="1 2">SAB 38</strain>
    </source>
</reference>
<organism evidence="1 2">
    <name type="scientific">Domibacillus epiphyticus</name>
    <dbReference type="NCBI Taxonomy" id="1714355"/>
    <lineage>
        <taxon>Bacteria</taxon>
        <taxon>Bacillati</taxon>
        <taxon>Bacillota</taxon>
        <taxon>Bacilli</taxon>
        <taxon>Bacillales</taxon>
        <taxon>Bacillaceae</taxon>
        <taxon>Domibacillus</taxon>
    </lineage>
</organism>
<dbReference type="Proteomes" id="UP000188613">
    <property type="component" value="Unassembled WGS sequence"/>
</dbReference>
<keyword evidence="2" id="KW-1185">Reference proteome</keyword>
<evidence type="ECO:0000313" key="2">
    <source>
        <dbReference type="Proteomes" id="UP000188613"/>
    </source>
</evidence>
<protein>
    <submittedName>
        <fullName evidence="1">Uncharacterized protein</fullName>
    </submittedName>
</protein>
<dbReference type="EMBL" id="MSFI01000026">
    <property type="protein sequence ID" value="OMP65990.1"/>
    <property type="molecule type" value="Genomic_DNA"/>
</dbReference>
<accession>A0A1V2A4X3</accession>
<dbReference type="AlphaFoldDB" id="A0A1V2A4X3"/>
<name>A0A1V2A4X3_9BACI</name>
<dbReference type="OrthoDB" id="9782160at2"/>
<evidence type="ECO:0000313" key="1">
    <source>
        <dbReference type="EMBL" id="OMP65990.1"/>
    </source>
</evidence>
<gene>
    <name evidence="1" type="ORF">BTO28_14460</name>
</gene>
<dbReference type="STRING" id="1714355.BTO28_14460"/>